<name>A0A345IEQ7_9DEIO</name>
<keyword evidence="2" id="KW-1133">Transmembrane helix</keyword>
<evidence type="ECO:0000256" key="1">
    <source>
        <dbReference type="SAM" id="MobiDB-lite"/>
    </source>
</evidence>
<keyword evidence="3" id="KW-0732">Signal</keyword>
<reference evidence="4 5" key="1">
    <citation type="submission" date="2018-07" db="EMBL/GenBank/DDBJ databases">
        <title>Complete Genome and Methylome Analysis of Deinococcus wulumuqiensis NEB 479.</title>
        <authorList>
            <person name="Fomenkov A."/>
            <person name="Luyten Y."/>
            <person name="Vincze T."/>
            <person name="Anton B.P."/>
            <person name="Clark T."/>
            <person name="Roberts R.J."/>
            <person name="Morgan R.D."/>
        </authorList>
    </citation>
    <scope>NUCLEOTIDE SEQUENCE [LARGE SCALE GENOMIC DNA]</scope>
    <source>
        <strain evidence="4 5">NEB 479</strain>
    </source>
</reference>
<feature type="region of interest" description="Disordered" evidence="1">
    <location>
        <begin position="17"/>
        <end position="119"/>
    </location>
</feature>
<evidence type="ECO:0000313" key="5">
    <source>
        <dbReference type="Proteomes" id="UP000253744"/>
    </source>
</evidence>
<feature type="compositionally biased region" description="Gly residues" evidence="1">
    <location>
        <begin position="25"/>
        <end position="34"/>
    </location>
</feature>
<keyword evidence="2" id="KW-0812">Transmembrane</keyword>
<evidence type="ECO:0000256" key="3">
    <source>
        <dbReference type="SAM" id="SignalP"/>
    </source>
</evidence>
<feature type="compositionally biased region" description="Polar residues" evidence="1">
    <location>
        <begin position="76"/>
        <end position="102"/>
    </location>
</feature>
<feature type="chain" id="PRO_5016649549" evidence="3">
    <location>
        <begin position="22"/>
        <end position="245"/>
    </location>
</feature>
<sequence length="245" mass="25782">MKRALVLLLTGLALGSGTTDAARRSGGGFGGSRSSGGSYRAPSYRTPSTPTYRTPSTPRYSPPVNSAPANSSSGSTYTRPPTTGSATTRTPSSAQRSTLPTTASVAQNPANRAAAAQVKPAQVNNWKSVKLPAGVPRSAITYSAAPSSQYQYQLQPGRYYPYPQSYYRQNGIGYDILKYALIFTAVSSVADALDGPDVVVNNVNPVPANTPPVTVQQTPGPNLWSYVGVGFLAAAAAWFLMGRRR</sequence>
<proteinExistence type="predicted"/>
<dbReference type="Proteomes" id="UP000253744">
    <property type="component" value="Chromosome"/>
</dbReference>
<feature type="transmembrane region" description="Helical" evidence="2">
    <location>
        <begin position="223"/>
        <end position="241"/>
    </location>
</feature>
<dbReference type="AlphaFoldDB" id="A0A345IEQ7"/>
<dbReference type="STRING" id="1288484.GCA_000348665_01297"/>
<dbReference type="RefSeq" id="WP_114671236.1">
    <property type="nucleotide sequence ID" value="NZ_CP031158.1"/>
</dbReference>
<evidence type="ECO:0000313" key="4">
    <source>
        <dbReference type="EMBL" id="AXG98179.1"/>
    </source>
</evidence>
<evidence type="ECO:0000256" key="2">
    <source>
        <dbReference type="SAM" id="Phobius"/>
    </source>
</evidence>
<organism evidence="4 5">
    <name type="scientific">Deinococcus wulumuqiensis</name>
    <dbReference type="NCBI Taxonomy" id="980427"/>
    <lineage>
        <taxon>Bacteria</taxon>
        <taxon>Thermotogati</taxon>
        <taxon>Deinococcota</taxon>
        <taxon>Deinococci</taxon>
        <taxon>Deinococcales</taxon>
        <taxon>Deinococcaceae</taxon>
        <taxon>Deinococcus</taxon>
    </lineage>
</organism>
<protein>
    <submittedName>
        <fullName evidence="4">Uncharacterized protein</fullName>
    </submittedName>
</protein>
<feature type="compositionally biased region" description="Low complexity" evidence="1">
    <location>
        <begin position="35"/>
        <end position="75"/>
    </location>
</feature>
<dbReference type="KEGG" id="dwu:DVJ83_02295"/>
<feature type="signal peptide" evidence="3">
    <location>
        <begin position="1"/>
        <end position="21"/>
    </location>
</feature>
<dbReference type="EMBL" id="CP031158">
    <property type="protein sequence ID" value="AXG98179.1"/>
    <property type="molecule type" value="Genomic_DNA"/>
</dbReference>
<keyword evidence="2" id="KW-0472">Membrane</keyword>
<feature type="compositionally biased region" description="Low complexity" evidence="1">
    <location>
        <begin position="103"/>
        <end position="119"/>
    </location>
</feature>
<gene>
    <name evidence="4" type="ORF">DVJ83_02295</name>
</gene>
<accession>A0A345IEQ7</accession>